<dbReference type="RefSeq" id="WP_133287034.1">
    <property type="nucleotide sequence ID" value="NZ_SMSJ01000002.1"/>
</dbReference>
<accession>A0A4R5QN16</accession>
<name>A0A4R5QN16_9PROT</name>
<keyword evidence="2" id="KW-1185">Reference proteome</keyword>
<evidence type="ECO:0008006" key="3">
    <source>
        <dbReference type="Google" id="ProtNLM"/>
    </source>
</evidence>
<sequence length="118" mass="12463">MSVTLAPESLPQPALHSFISGVGDRATPAALAALRIGLPLRLRRVARPVRGFSMEITTEAGAALGWLPREDEEALAALGVIPETAAVRVVAIVPAFQRPRVRIEILLPETRDGVAPAA</sequence>
<evidence type="ECO:0000313" key="1">
    <source>
        <dbReference type="EMBL" id="TDH64269.1"/>
    </source>
</evidence>
<proteinExistence type="predicted"/>
<gene>
    <name evidence="1" type="ORF">E2C06_02720</name>
</gene>
<dbReference type="AlphaFoldDB" id="A0A4R5QN16"/>
<dbReference type="OrthoDB" id="7272512at2"/>
<dbReference type="Proteomes" id="UP000295096">
    <property type="component" value="Unassembled WGS sequence"/>
</dbReference>
<organism evidence="1 2">
    <name type="scientific">Dankookia rubra</name>
    <dbReference type="NCBI Taxonomy" id="1442381"/>
    <lineage>
        <taxon>Bacteria</taxon>
        <taxon>Pseudomonadati</taxon>
        <taxon>Pseudomonadota</taxon>
        <taxon>Alphaproteobacteria</taxon>
        <taxon>Acetobacterales</taxon>
        <taxon>Roseomonadaceae</taxon>
        <taxon>Dankookia</taxon>
    </lineage>
</organism>
<dbReference type="EMBL" id="SMSJ01000002">
    <property type="protein sequence ID" value="TDH64269.1"/>
    <property type="molecule type" value="Genomic_DNA"/>
</dbReference>
<comment type="caution">
    <text evidence="1">The sequence shown here is derived from an EMBL/GenBank/DDBJ whole genome shotgun (WGS) entry which is preliminary data.</text>
</comment>
<evidence type="ECO:0000313" key="2">
    <source>
        <dbReference type="Proteomes" id="UP000295096"/>
    </source>
</evidence>
<reference evidence="1 2" key="1">
    <citation type="journal article" date="2016" name="J. Microbiol.">
        <title>Dankookia rubra gen. nov., sp. nov., an alphaproteobacterium isolated from sediment of a shallow stream.</title>
        <authorList>
            <person name="Kim W.H."/>
            <person name="Kim D.H."/>
            <person name="Kang K."/>
            <person name="Ahn T.Y."/>
        </authorList>
    </citation>
    <scope>NUCLEOTIDE SEQUENCE [LARGE SCALE GENOMIC DNA]</scope>
    <source>
        <strain evidence="1 2">JCM30602</strain>
    </source>
</reference>
<protein>
    <recommendedName>
        <fullName evidence="3">HIRAN domain-containing protein</fullName>
    </recommendedName>
</protein>